<feature type="transmembrane region" description="Helical" evidence="10">
    <location>
        <begin position="1663"/>
        <end position="1684"/>
    </location>
</feature>
<feature type="transmembrane region" description="Helical" evidence="10">
    <location>
        <begin position="67"/>
        <end position="85"/>
    </location>
</feature>
<feature type="non-terminal residue" evidence="11">
    <location>
        <position position="1799"/>
    </location>
</feature>
<feature type="transmembrane region" description="Helical" evidence="10">
    <location>
        <begin position="1742"/>
        <end position="1765"/>
    </location>
</feature>
<keyword evidence="6 10" id="KW-1133">Transmembrane helix</keyword>
<sequence>MRVLDSTFKFLTICGCWRPDSWTSSCKRVIYYTHTFFVLALINTFTLSQLLDIILTVDNADDFTDNFYMLLAMIVSCCKMLSMLINRKNIALLTNILTERPCRPLESEEMEIHNKFDKGAQANTIHYAILVETTCVCITLTSLLTDFRRRTLTFRAWLPYDYSSPILFYITYAHQLISLIIGSVLHVACDGLICGLLVHICCQIKILESRLRRIAYEPGILSECILQHSRIFDFAITVNEKFRFTIAIQFMVSTLVVCFNLYQLTGSTTTNAKYVQLVLYMCSMLTQIFFYCWYGNEVKLKSQQLVSNIFNMEWCMLDQNVKKTLLLIMRRSTMPIEFTSAYIISMNLDSFVGVSIKRLLLSQNQLSLNRFKLLMDVIWTINNGEDFLDNFFPPIATLISSCKVFILLMNRKNIIMLINILRQKLHRPSSSTEMEILNNFDKSIHSLKMRILKFTFKLLTIFGCWRPDSWLSLHKRIAYYIYTSIIILLLHTFMLSQLMDLILTVDNTDNFSDNFFVLLAMFISCCKLLILLTNRKNIIMLLDTLMERPYRPSKSTEMEILYKFDKDIEINTRRFVYLGVVTMSCIILSSLSMNFKNRKLTYRAWLPFDYSSTILFYLMYIHQLISLATAAFINVGCDTLICGLLVHICCQIEILTCRLKKIISYSNVLRSCVYQHYHIIRLAYIVNTKFRLIIIIQFITSTLIICFSLYQISKTTTKAKYIEMTLYISSMLTQIFFYCWYGNEVKIKSHQMIDNIFEMEWLTLDKSKKKSLIIIMKRTIVPIQITCAYIIPMNLDSFMGVIFMIILLYTFLISQFLDIIWNVDNAEDFTENLYATMASVVSCSKMLSLLVNRKNINMLINVLIEKPYRPLEMDEMRIRYKFDRLIYINTLYYAILVETTCACITVTSLFTMFRKGNLTYRAWLPYDYYSSNIIFCLTYAHQLISLTAGSLVNVACDSLICGLLMHICCQIEILECRLSKVSNDDGTLRDCVRHHDSILQYAFRLNNKFRMTIAMQFVVSTLVVCSNLYQMTKSTSLNASYLPLILYMSCMLTQIFIYCWYGNEVKLKSIQLLDNVFAMDWMTMNRNLKKNLLIIMSRAAVPIEFTSAYVLSMNLDSFVGVLKFTLKILTVVGCWPPNSWTSLCKRTMYNAYTTFVILLLFTFMLSQFMDVVLNVDNADDFTDTFYIMLGMIISCCKMVGLLINRNNIGILTNILTQKPFIPLEVDEIEIRQKFDKTIQTNTLWYTILVETTCACVMLTSLFTDFRKGNLTYREWTPYNYTSEVIFYIIYARQLISSTIGSMVNVACDSLICGLLLHICCQLEILECRLKKSFLGQNNLRECVRQHDCIFKFALMVNEKFKIIIAIQFIVSTLVVCSNLYQLAKMTLTAQCFPLILYTCSMLTQILIYCWYGNEVKLKSVQLTINIFGMEWLTMKQNRKQSLLIIMNRSLIPIEFSSAYILTMNLNSFVSLLKTSYSAYNILKQIFQEMQVMQFPLKILTVAGCRPPVSWSSLWKRTVYNVYTIFVCLLLLTFMLPQLMDIILNVNNADDFTDTFYIMLAMVIACCKMLSLLLNRKNIEILTDALVEKPFRPLEPDEIEIRQKYNNIIRINSIIYTIFVEITCGCMNLTSLLTDFRQGNLAYREWIPFEWSNTVYYLTYFRQLMSLTAASIVNIACDIMICGLLNMTKCYTILIMITYTGHVLRSLLTNFKKGQLAFRGWIPYDYSSVVLFCLTYAHQYVGLVFACLVSVACDGLIVGLLLHVCCQITILQYRLKGLINGQSTLRDCVRQHCHIIELVL</sequence>
<evidence type="ECO:0000256" key="4">
    <source>
        <dbReference type="ARBA" id="ARBA00022692"/>
    </source>
</evidence>
<keyword evidence="5" id="KW-0552">Olfaction</keyword>
<feature type="transmembrane region" description="Helical" evidence="10">
    <location>
        <begin position="1117"/>
        <end position="1135"/>
    </location>
</feature>
<feature type="transmembrane region" description="Helical" evidence="10">
    <location>
        <begin position="690"/>
        <end position="712"/>
    </location>
</feature>
<dbReference type="Proteomes" id="UP000669903">
    <property type="component" value="Unassembled WGS sequence"/>
</dbReference>
<keyword evidence="4 10" id="KW-0812">Transmembrane</keyword>
<feature type="transmembrane region" description="Helical" evidence="10">
    <location>
        <begin position="1392"/>
        <end position="1411"/>
    </location>
</feature>
<feature type="transmembrane region" description="Helical" evidence="10">
    <location>
        <begin position="1517"/>
        <end position="1535"/>
    </location>
</feature>
<feature type="transmembrane region" description="Helical" evidence="10">
    <location>
        <begin position="1185"/>
        <end position="1203"/>
    </location>
</feature>
<accession>A0A836K7L5</accession>
<feature type="transmembrane region" description="Helical" evidence="10">
    <location>
        <begin position="1555"/>
        <end position="1573"/>
    </location>
</feature>
<evidence type="ECO:0000313" key="11">
    <source>
        <dbReference type="EMBL" id="KAG5336420.1"/>
    </source>
</evidence>
<feature type="transmembrane region" description="Helical" evidence="10">
    <location>
        <begin position="29"/>
        <end position="47"/>
    </location>
</feature>
<keyword evidence="2" id="KW-1003">Cell membrane</keyword>
<feature type="transmembrane region" description="Helical" evidence="10">
    <location>
        <begin position="176"/>
        <end position="202"/>
    </location>
</feature>
<feature type="transmembrane region" description="Helical" evidence="10">
    <location>
        <begin position="833"/>
        <end position="851"/>
    </location>
</feature>
<keyword evidence="9" id="KW-0807">Transducer</keyword>
<gene>
    <name evidence="11" type="primary">Or46a_3</name>
    <name evidence="11" type="ORF">G6Z76_0002209</name>
</gene>
<feature type="transmembrane region" description="Helical" evidence="10">
    <location>
        <begin position="891"/>
        <end position="913"/>
    </location>
</feature>
<feature type="transmembrane region" description="Helical" evidence="10">
    <location>
        <begin position="724"/>
        <end position="741"/>
    </location>
</feature>
<feature type="transmembrane region" description="Helical" evidence="10">
    <location>
        <begin position="1009"/>
        <end position="1029"/>
    </location>
</feature>
<dbReference type="EMBL" id="JAANIC010004024">
    <property type="protein sequence ID" value="KAG5336420.1"/>
    <property type="molecule type" value="Genomic_DNA"/>
</dbReference>
<keyword evidence="3" id="KW-0716">Sensory transduction</keyword>
<protein>
    <submittedName>
        <fullName evidence="11">OR46A protein</fullName>
    </submittedName>
</protein>
<evidence type="ECO:0000256" key="2">
    <source>
        <dbReference type="ARBA" id="ARBA00022475"/>
    </source>
</evidence>
<dbReference type="PANTHER" id="PTHR21137">
    <property type="entry name" value="ODORANT RECEPTOR"/>
    <property type="match status" value="1"/>
</dbReference>
<evidence type="ECO:0000256" key="3">
    <source>
        <dbReference type="ARBA" id="ARBA00022606"/>
    </source>
</evidence>
<comment type="caution">
    <text evidence="11">The sequence shown here is derived from an EMBL/GenBank/DDBJ whole genome shotgun (WGS) entry which is preliminary data.</text>
</comment>
<keyword evidence="12" id="KW-1185">Reference proteome</keyword>
<organism evidence="11 12">
    <name type="scientific">Acromyrmex charruanus</name>
    <dbReference type="NCBI Taxonomy" id="2715315"/>
    <lineage>
        <taxon>Eukaryota</taxon>
        <taxon>Metazoa</taxon>
        <taxon>Ecdysozoa</taxon>
        <taxon>Arthropoda</taxon>
        <taxon>Hexapoda</taxon>
        <taxon>Insecta</taxon>
        <taxon>Pterygota</taxon>
        <taxon>Neoptera</taxon>
        <taxon>Endopterygota</taxon>
        <taxon>Hymenoptera</taxon>
        <taxon>Apocrita</taxon>
        <taxon>Aculeata</taxon>
        <taxon>Formicoidea</taxon>
        <taxon>Formicidae</taxon>
        <taxon>Myrmicinae</taxon>
        <taxon>Acromyrmex</taxon>
    </lineage>
</organism>
<evidence type="ECO:0000256" key="9">
    <source>
        <dbReference type="ARBA" id="ARBA00023224"/>
    </source>
</evidence>
<keyword evidence="7 10" id="KW-0472">Membrane</keyword>
<feature type="transmembrane region" description="Helical" evidence="10">
    <location>
        <begin position="1041"/>
        <end position="1061"/>
    </location>
</feature>
<feature type="transmembrane region" description="Helical" evidence="10">
    <location>
        <begin position="575"/>
        <end position="594"/>
    </location>
</feature>
<feature type="transmembrane region" description="Helical" evidence="10">
    <location>
        <begin position="1092"/>
        <end position="1111"/>
    </location>
</feature>
<evidence type="ECO:0000256" key="7">
    <source>
        <dbReference type="ARBA" id="ARBA00023136"/>
    </source>
</evidence>
<evidence type="ECO:0000256" key="8">
    <source>
        <dbReference type="ARBA" id="ARBA00023170"/>
    </source>
</evidence>
<feature type="non-terminal residue" evidence="11">
    <location>
        <position position="1"/>
    </location>
</feature>
<evidence type="ECO:0000313" key="12">
    <source>
        <dbReference type="Proteomes" id="UP000669903"/>
    </source>
</evidence>
<evidence type="ECO:0000256" key="1">
    <source>
        <dbReference type="ARBA" id="ARBA00004651"/>
    </source>
</evidence>
<proteinExistence type="predicted"/>
<keyword evidence="8" id="KW-0675">Receptor</keyword>
<dbReference type="PANTHER" id="PTHR21137:SF35">
    <property type="entry name" value="ODORANT RECEPTOR 19A-RELATED"/>
    <property type="match status" value="1"/>
</dbReference>
<feature type="transmembrane region" description="Helical" evidence="10">
    <location>
        <begin position="1719"/>
        <end position="1736"/>
    </location>
</feature>
<comment type="subcellular location">
    <subcellularLocation>
        <location evidence="1">Cell membrane</location>
        <topology evidence="1">Multi-pass membrane protein</topology>
    </subcellularLocation>
</comment>
<dbReference type="GO" id="GO:0004984">
    <property type="term" value="F:olfactory receptor activity"/>
    <property type="evidence" value="ECO:0007669"/>
    <property type="project" value="InterPro"/>
</dbReference>
<dbReference type="GO" id="GO:0005886">
    <property type="term" value="C:plasma membrane"/>
    <property type="evidence" value="ECO:0007669"/>
    <property type="project" value="UniProtKB-SubCell"/>
</dbReference>
<feature type="transmembrane region" description="Helical" evidence="10">
    <location>
        <begin position="244"/>
        <end position="262"/>
    </location>
</feature>
<evidence type="ECO:0000256" key="10">
    <source>
        <dbReference type="SAM" id="Phobius"/>
    </source>
</evidence>
<evidence type="ECO:0000256" key="5">
    <source>
        <dbReference type="ARBA" id="ARBA00022725"/>
    </source>
</evidence>
<dbReference type="GO" id="GO:0005549">
    <property type="term" value="F:odorant binding"/>
    <property type="evidence" value="ECO:0007669"/>
    <property type="project" value="InterPro"/>
</dbReference>
<feature type="transmembrane region" description="Helical" evidence="10">
    <location>
        <begin position="797"/>
        <end position="821"/>
    </location>
</feature>
<feature type="transmembrane region" description="Helical" evidence="10">
    <location>
        <begin position="1147"/>
        <end position="1165"/>
    </location>
</feature>
<feature type="transmembrane region" description="Helical" evidence="10">
    <location>
        <begin position="274"/>
        <end position="294"/>
    </location>
</feature>
<feature type="transmembrane region" description="Helical" evidence="10">
    <location>
        <begin position="614"/>
        <end position="635"/>
    </location>
</feature>
<feature type="transmembrane region" description="Helical" evidence="10">
    <location>
        <begin position="1360"/>
        <end position="1380"/>
    </location>
</feature>
<evidence type="ECO:0000256" key="6">
    <source>
        <dbReference type="ARBA" id="ARBA00022989"/>
    </source>
</evidence>
<feature type="transmembrane region" description="Helical" evidence="10">
    <location>
        <begin position="515"/>
        <end position="532"/>
    </location>
</feature>
<name>A0A836K7L5_9HYME</name>
<feature type="transmembrane region" description="Helical" evidence="10">
    <location>
        <begin position="477"/>
        <end position="495"/>
    </location>
</feature>
<dbReference type="Pfam" id="PF02949">
    <property type="entry name" value="7tm_6"/>
    <property type="match status" value="6"/>
</dbReference>
<reference evidence="11" key="1">
    <citation type="submission" date="2020-03" db="EMBL/GenBank/DDBJ databases">
        <title>Relaxed selection underlies rapid genomic changes in the transitions from sociality to social parasitism in ants.</title>
        <authorList>
            <person name="Bi X."/>
        </authorList>
    </citation>
    <scope>NUCLEOTIDE SEQUENCE</scope>
    <source>
        <strain evidence="11">BGI-DK2014a</strain>
        <tissue evidence="11">Whole body</tissue>
    </source>
</reference>
<dbReference type="GO" id="GO:0007165">
    <property type="term" value="P:signal transduction"/>
    <property type="evidence" value="ECO:0007669"/>
    <property type="project" value="UniProtKB-KW"/>
</dbReference>
<dbReference type="InterPro" id="IPR004117">
    <property type="entry name" value="7tm6_olfct_rcpt"/>
</dbReference>